<proteinExistence type="predicted"/>
<dbReference type="Proteomes" id="UP001148629">
    <property type="component" value="Unassembled WGS sequence"/>
</dbReference>
<evidence type="ECO:0000313" key="2">
    <source>
        <dbReference type="Proteomes" id="UP001148629"/>
    </source>
</evidence>
<evidence type="ECO:0000313" key="1">
    <source>
        <dbReference type="EMBL" id="KAJ3547445.1"/>
    </source>
</evidence>
<name>A0ACC1SW58_9HYPO</name>
<protein>
    <submittedName>
        <fullName evidence="1">Uncharacterized protein</fullName>
    </submittedName>
</protein>
<organism evidence="1 2">
    <name type="scientific">Fusarium decemcellulare</name>
    <dbReference type="NCBI Taxonomy" id="57161"/>
    <lineage>
        <taxon>Eukaryota</taxon>
        <taxon>Fungi</taxon>
        <taxon>Dikarya</taxon>
        <taxon>Ascomycota</taxon>
        <taxon>Pezizomycotina</taxon>
        <taxon>Sordariomycetes</taxon>
        <taxon>Hypocreomycetidae</taxon>
        <taxon>Hypocreales</taxon>
        <taxon>Nectriaceae</taxon>
        <taxon>Fusarium</taxon>
        <taxon>Fusarium decemcellulare species complex</taxon>
    </lineage>
</organism>
<accession>A0ACC1SW58</accession>
<comment type="caution">
    <text evidence="1">The sequence shown here is derived from an EMBL/GenBank/DDBJ whole genome shotgun (WGS) entry which is preliminary data.</text>
</comment>
<sequence length="638" mass="73185">MADLGRATTFNNHGPVQYQAGRDINPTVILSNSGFLDDFSLEELRQWASSKDLRDIQKLAAGRLKDRLASLTDADEWITQYCYTKEDLKVERLSGERLPLDQCYINLIGVPEAGKQINRSQPSVLEPGARLSDLSLWRRLNVQGPDGGTQIQLHEIFDAVKFRDSGSRRSKRILVRGQAGAGKTTFCKKAVHDFVNSLAWKDHFDRILWVRLRNLRFRTGRYNLDEFFRDEFFSQHPKRDALAPSRDVCINPGNGKTLFLLDGLDEIWHDLQSRIDLARFVTHLLNQPNVLVLSRPSVVLRSDIQPFDLELEMIGFNLDQVHQYVKRMEPMKYEAIKEFLESRPLVEDLVRIPIQLDALCYGWDQVQDQGPETMTDLYHAIEKGLWKKDIVQLGKKIDGTAVTEDDKLYDTELEKLVEAECCLVEGLAFTGICSNVAEFQERHLNVICRHFSRGGTFADRTLRKLSYLRTSDTSVGKPSRTYHFLHLTLQEYFAARYFVRVWLQKGKLICLNFDENGTLRGNPSSQPTVKPRDFLAKHKYSWRHDIMWRFVVGLLHSGPAGSDEGTMQFLRAVDAKPLDLLGLAHQRLTMHCLMELNSSNLSEKLKEHRGRLEDHLGGMGYVPSQARDVQETYYRGGT</sequence>
<gene>
    <name evidence="1" type="ORF">NM208_g1507</name>
</gene>
<dbReference type="EMBL" id="JANRMS010000079">
    <property type="protein sequence ID" value="KAJ3547445.1"/>
    <property type="molecule type" value="Genomic_DNA"/>
</dbReference>
<reference evidence="1" key="1">
    <citation type="submission" date="2022-08" db="EMBL/GenBank/DDBJ databases">
        <title>Genome Sequence of Fusarium decemcellulare.</title>
        <authorList>
            <person name="Buettner E."/>
        </authorList>
    </citation>
    <scope>NUCLEOTIDE SEQUENCE</scope>
    <source>
        <strain evidence="1">Babe19</strain>
    </source>
</reference>
<keyword evidence="2" id="KW-1185">Reference proteome</keyword>